<protein>
    <submittedName>
        <fullName evidence="2">Uncharacterized protein</fullName>
    </submittedName>
</protein>
<keyword evidence="1" id="KW-0472">Membrane</keyword>
<accession>A0A1G9I0D8</accession>
<dbReference type="STRING" id="137658.SAMN05216186_11614"/>
<proteinExistence type="predicted"/>
<evidence type="ECO:0000313" key="2">
    <source>
        <dbReference type="EMBL" id="SDL18283.1"/>
    </source>
</evidence>
<dbReference type="RefSeq" id="WP_084336053.1">
    <property type="nucleotide sequence ID" value="NZ_CBKZNZ010000098.1"/>
</dbReference>
<dbReference type="AlphaFoldDB" id="A0A1G9I0D8"/>
<keyword evidence="1" id="KW-0812">Transmembrane</keyword>
<dbReference type="Proteomes" id="UP000198706">
    <property type="component" value="Unassembled WGS sequence"/>
</dbReference>
<keyword evidence="1" id="KW-1133">Transmembrane helix</keyword>
<feature type="transmembrane region" description="Helical" evidence="1">
    <location>
        <begin position="7"/>
        <end position="28"/>
    </location>
</feature>
<feature type="transmembrane region" description="Helical" evidence="1">
    <location>
        <begin position="75"/>
        <end position="93"/>
    </location>
</feature>
<dbReference type="EMBL" id="FNFD01000016">
    <property type="protein sequence ID" value="SDL18283.1"/>
    <property type="molecule type" value="Genomic_DNA"/>
</dbReference>
<gene>
    <name evidence="2" type="ORF">SAMN05216186_11614</name>
</gene>
<evidence type="ECO:0000256" key="1">
    <source>
        <dbReference type="SAM" id="Phobius"/>
    </source>
</evidence>
<name>A0A1G9I0D8_9PSED</name>
<reference evidence="2 3" key="1">
    <citation type="submission" date="2016-10" db="EMBL/GenBank/DDBJ databases">
        <authorList>
            <person name="de Groot N.N."/>
        </authorList>
    </citation>
    <scope>NUCLEOTIDE SEQUENCE [LARGE SCALE GENOMIC DNA]</scope>
    <source>
        <strain evidence="2 3">JCM 21544</strain>
    </source>
</reference>
<evidence type="ECO:0000313" key="3">
    <source>
        <dbReference type="Proteomes" id="UP000198706"/>
    </source>
</evidence>
<organism evidence="2 3">
    <name type="scientific">Pseudomonas indica</name>
    <dbReference type="NCBI Taxonomy" id="137658"/>
    <lineage>
        <taxon>Bacteria</taxon>
        <taxon>Pseudomonadati</taxon>
        <taxon>Pseudomonadota</taxon>
        <taxon>Gammaproteobacteria</taxon>
        <taxon>Pseudomonadales</taxon>
        <taxon>Pseudomonadaceae</taxon>
        <taxon>Pseudomonas</taxon>
    </lineage>
</organism>
<sequence>MKLMLEFCVCFGLGLMVAALILVGLMFAGEMGLVQNFLLTGKPLAHLALEVLPGEFWLWLTGVESAAANPSVRSFLSLCVALAQVGLLLALLMQRGMHRP</sequence>
<keyword evidence="3" id="KW-1185">Reference proteome</keyword>